<sequence length="64" mass="6761">TGGNLPVGFAFEFVVINLGAATATMAVNTNVTFVGVLTVLALASVRWRVRKTAASTFIVYRVSN</sequence>
<evidence type="ECO:0000313" key="2">
    <source>
        <dbReference type="EMBL" id="CAB5230086.1"/>
    </source>
</evidence>
<evidence type="ECO:0000256" key="1">
    <source>
        <dbReference type="SAM" id="Phobius"/>
    </source>
</evidence>
<feature type="non-terminal residue" evidence="2">
    <location>
        <position position="1"/>
    </location>
</feature>
<organism evidence="2">
    <name type="scientific">uncultured Caudovirales phage</name>
    <dbReference type="NCBI Taxonomy" id="2100421"/>
    <lineage>
        <taxon>Viruses</taxon>
        <taxon>Duplodnaviria</taxon>
        <taxon>Heunggongvirae</taxon>
        <taxon>Uroviricota</taxon>
        <taxon>Caudoviricetes</taxon>
        <taxon>Peduoviridae</taxon>
        <taxon>Maltschvirus</taxon>
        <taxon>Maltschvirus maltsch</taxon>
    </lineage>
</organism>
<keyword evidence="1" id="KW-1133">Transmembrane helix</keyword>
<proteinExistence type="predicted"/>
<reference evidence="2" key="1">
    <citation type="submission" date="2020-05" db="EMBL/GenBank/DDBJ databases">
        <authorList>
            <person name="Chiriac C."/>
            <person name="Salcher M."/>
            <person name="Ghai R."/>
            <person name="Kavagutti S V."/>
        </authorList>
    </citation>
    <scope>NUCLEOTIDE SEQUENCE</scope>
</reference>
<accession>A0A6J7XIV9</accession>
<name>A0A6J7XIV9_9CAUD</name>
<gene>
    <name evidence="2" type="ORF">UFOVP1563_52</name>
</gene>
<keyword evidence="1" id="KW-0812">Transmembrane</keyword>
<feature type="transmembrane region" description="Helical" evidence="1">
    <location>
        <begin position="20"/>
        <end position="43"/>
    </location>
</feature>
<keyword evidence="1" id="KW-0472">Membrane</keyword>
<dbReference type="EMBL" id="LR798404">
    <property type="protein sequence ID" value="CAB5230086.1"/>
    <property type="molecule type" value="Genomic_DNA"/>
</dbReference>
<protein>
    <submittedName>
        <fullName evidence="2">Uncharacterized protein</fullName>
    </submittedName>
</protein>